<dbReference type="Proteomes" id="UP001367508">
    <property type="component" value="Unassembled WGS sequence"/>
</dbReference>
<dbReference type="EMBL" id="JAYMYQ010000004">
    <property type="protein sequence ID" value="KAK7339691.1"/>
    <property type="molecule type" value="Genomic_DNA"/>
</dbReference>
<keyword evidence="2" id="KW-1185">Reference proteome</keyword>
<sequence length="132" mass="15241">MDLIPIKTHCPLVQPVLQASILDGNGLQKLMGFIVLKKKTSIDASREFLTHILHLSVSFIQNWELFFWQELDSIYIQEEQASQIFELEPEAVTHMEKPIELSMGPSSHAYRAALYLYRSLEAMNYVHCMKES</sequence>
<dbReference type="AlphaFoldDB" id="A0AAN9LPG4"/>
<proteinExistence type="predicted"/>
<name>A0AAN9LPG4_CANGL</name>
<reference evidence="1 2" key="1">
    <citation type="submission" date="2024-01" db="EMBL/GenBank/DDBJ databases">
        <title>The genomes of 5 underutilized Papilionoideae crops provide insights into root nodulation and disease resistanc.</title>
        <authorList>
            <person name="Jiang F."/>
        </authorList>
    </citation>
    <scope>NUCLEOTIDE SEQUENCE [LARGE SCALE GENOMIC DNA]</scope>
    <source>
        <strain evidence="1">LVBAO_FW01</strain>
        <tissue evidence="1">Leaves</tissue>
    </source>
</reference>
<evidence type="ECO:0000313" key="1">
    <source>
        <dbReference type="EMBL" id="KAK7339691.1"/>
    </source>
</evidence>
<accession>A0AAN9LPG4</accession>
<evidence type="ECO:0000313" key="2">
    <source>
        <dbReference type="Proteomes" id="UP001367508"/>
    </source>
</evidence>
<protein>
    <submittedName>
        <fullName evidence="1">Uncharacterized protein</fullName>
    </submittedName>
</protein>
<comment type="caution">
    <text evidence="1">The sequence shown here is derived from an EMBL/GenBank/DDBJ whole genome shotgun (WGS) entry which is preliminary data.</text>
</comment>
<gene>
    <name evidence="1" type="ORF">VNO77_20372</name>
</gene>
<organism evidence="1 2">
    <name type="scientific">Canavalia gladiata</name>
    <name type="common">Sword bean</name>
    <name type="synonym">Dolichos gladiatus</name>
    <dbReference type="NCBI Taxonomy" id="3824"/>
    <lineage>
        <taxon>Eukaryota</taxon>
        <taxon>Viridiplantae</taxon>
        <taxon>Streptophyta</taxon>
        <taxon>Embryophyta</taxon>
        <taxon>Tracheophyta</taxon>
        <taxon>Spermatophyta</taxon>
        <taxon>Magnoliopsida</taxon>
        <taxon>eudicotyledons</taxon>
        <taxon>Gunneridae</taxon>
        <taxon>Pentapetalae</taxon>
        <taxon>rosids</taxon>
        <taxon>fabids</taxon>
        <taxon>Fabales</taxon>
        <taxon>Fabaceae</taxon>
        <taxon>Papilionoideae</taxon>
        <taxon>50 kb inversion clade</taxon>
        <taxon>NPAAA clade</taxon>
        <taxon>indigoferoid/millettioid clade</taxon>
        <taxon>Phaseoleae</taxon>
        <taxon>Canavalia</taxon>
    </lineage>
</organism>